<dbReference type="EMBL" id="FUKO01000048">
    <property type="protein sequence ID" value="SJN47027.1"/>
    <property type="molecule type" value="Genomic_DNA"/>
</dbReference>
<dbReference type="InterPro" id="IPR017938">
    <property type="entry name" value="Riboflavin_synthase-like_b-brl"/>
</dbReference>
<dbReference type="SUPFAM" id="SSF63380">
    <property type="entry name" value="Riboflavin synthase domain-like"/>
    <property type="match status" value="1"/>
</dbReference>
<evidence type="ECO:0000259" key="1">
    <source>
        <dbReference type="PROSITE" id="PS51384"/>
    </source>
</evidence>
<dbReference type="GO" id="GO:0016491">
    <property type="term" value="F:oxidoreductase activity"/>
    <property type="evidence" value="ECO:0007669"/>
    <property type="project" value="InterPro"/>
</dbReference>
<dbReference type="InterPro" id="IPR007037">
    <property type="entry name" value="SIP_rossman_dom"/>
</dbReference>
<dbReference type="PANTHER" id="PTHR30157">
    <property type="entry name" value="FERRIC REDUCTASE, NADPH-DEPENDENT"/>
    <property type="match status" value="1"/>
</dbReference>
<evidence type="ECO:0000313" key="2">
    <source>
        <dbReference type="EMBL" id="SJN47027.1"/>
    </source>
</evidence>
<reference evidence="2 3" key="1">
    <citation type="submission" date="2017-02" db="EMBL/GenBank/DDBJ databases">
        <authorList>
            <person name="Peterson S.W."/>
        </authorList>
    </citation>
    <scope>NUCLEOTIDE SEQUENCE [LARGE SCALE GENOMIC DNA]</scope>
    <source>
        <strain evidence="2 3">B Mb 05.01</strain>
    </source>
</reference>
<keyword evidence="3" id="KW-1185">Reference proteome</keyword>
<protein>
    <submittedName>
        <fullName evidence="2">Iron-chelator utilization protein</fullName>
    </submittedName>
</protein>
<dbReference type="Gene3D" id="3.40.50.80">
    <property type="entry name" value="Nucleotide-binding domain of ferredoxin-NADP reductase (FNR) module"/>
    <property type="match status" value="1"/>
</dbReference>
<dbReference type="InterPro" id="IPR017927">
    <property type="entry name" value="FAD-bd_FR_type"/>
</dbReference>
<organism evidence="2 3">
    <name type="scientific">Microbacterium esteraromaticum</name>
    <dbReference type="NCBI Taxonomy" id="57043"/>
    <lineage>
        <taxon>Bacteria</taxon>
        <taxon>Bacillati</taxon>
        <taxon>Actinomycetota</taxon>
        <taxon>Actinomycetes</taxon>
        <taxon>Micrococcales</taxon>
        <taxon>Microbacteriaceae</taxon>
        <taxon>Microbacterium</taxon>
    </lineage>
</organism>
<name>A0A1R4KSB4_9MICO</name>
<dbReference type="InterPro" id="IPR013113">
    <property type="entry name" value="SIP_FAD-bd"/>
</dbReference>
<dbReference type="Gene3D" id="2.40.30.10">
    <property type="entry name" value="Translation factors"/>
    <property type="match status" value="1"/>
</dbReference>
<dbReference type="OrthoDB" id="3291337at2"/>
<feature type="domain" description="FAD-binding FR-type" evidence="1">
    <location>
        <begin position="23"/>
        <end position="129"/>
    </location>
</feature>
<dbReference type="RefSeq" id="WP_087133129.1">
    <property type="nucleotide sequence ID" value="NZ_FUKO01000048.1"/>
</dbReference>
<dbReference type="Pfam" id="PF04954">
    <property type="entry name" value="SIP"/>
    <property type="match status" value="1"/>
</dbReference>
<sequence length="282" mass="30357">MDETALRHLAAGVLNHPEHAAGLGHLGLRIEAVTMLPSGLVRIGGVLSEVTDPAQWATPNTTVRLSVPVPDDEPVSRVYTIRRFDPSSNRVDIDFVVHPEPSPVMRWLAVVAPGDKIAVAGPRQHQLPLFAPAKRVLLLADSSAVPALASILAHWPPGVPASVHATVAREDELAELPPVEGVDVEAITAAPGGATLLLQVAERTSAVPEFSVWAAGERDEMKAIRSHFRHAIGLPKEAVQVFGYWKHGVSNTTLDIHRILHLKTLLDQGKGMAEFDEFDINA</sequence>
<evidence type="ECO:0000313" key="3">
    <source>
        <dbReference type="Proteomes" id="UP000196320"/>
    </source>
</evidence>
<proteinExistence type="predicted"/>
<dbReference type="Pfam" id="PF08021">
    <property type="entry name" value="FAD_binding_9"/>
    <property type="match status" value="1"/>
</dbReference>
<dbReference type="AlphaFoldDB" id="A0A1R4KSB4"/>
<dbReference type="CDD" id="cd06193">
    <property type="entry name" value="siderophore_interacting"/>
    <property type="match status" value="1"/>
</dbReference>
<dbReference type="InterPro" id="IPR039261">
    <property type="entry name" value="FNR_nucleotide-bd"/>
</dbReference>
<dbReference type="InterPro" id="IPR039374">
    <property type="entry name" value="SIP_fam"/>
</dbReference>
<gene>
    <name evidence="2" type="ORF">FM104_15580</name>
</gene>
<dbReference type="Proteomes" id="UP000196320">
    <property type="component" value="Unassembled WGS sequence"/>
</dbReference>
<accession>A0A1R4KSB4</accession>
<dbReference type="PANTHER" id="PTHR30157:SF0">
    <property type="entry name" value="NADPH-DEPENDENT FERRIC-CHELATE REDUCTASE"/>
    <property type="match status" value="1"/>
</dbReference>
<dbReference type="PROSITE" id="PS51384">
    <property type="entry name" value="FAD_FR"/>
    <property type="match status" value="1"/>
</dbReference>